<reference evidence="2 3" key="1">
    <citation type="journal article" date="2023" name="Nucleic Acids Res.">
        <title>The hologenome of Daphnia magna reveals possible DNA methylation and microbiome-mediated evolution of the host genome.</title>
        <authorList>
            <person name="Chaturvedi A."/>
            <person name="Li X."/>
            <person name="Dhandapani V."/>
            <person name="Marshall H."/>
            <person name="Kissane S."/>
            <person name="Cuenca-Cambronero M."/>
            <person name="Asole G."/>
            <person name="Calvet F."/>
            <person name="Ruiz-Romero M."/>
            <person name="Marangio P."/>
            <person name="Guigo R."/>
            <person name="Rago D."/>
            <person name="Mirbahai L."/>
            <person name="Eastwood N."/>
            <person name="Colbourne J.K."/>
            <person name="Zhou J."/>
            <person name="Mallon E."/>
            <person name="Orsini L."/>
        </authorList>
    </citation>
    <scope>NUCLEOTIDE SEQUENCE [LARGE SCALE GENOMIC DNA]</scope>
    <source>
        <strain evidence="2">LRV0_1</strain>
    </source>
</reference>
<evidence type="ECO:0000256" key="1">
    <source>
        <dbReference type="SAM" id="MobiDB-lite"/>
    </source>
</evidence>
<dbReference type="EMBL" id="JAOYFB010000041">
    <property type="protein sequence ID" value="KAK4045254.1"/>
    <property type="molecule type" value="Genomic_DNA"/>
</dbReference>
<dbReference type="Proteomes" id="UP001234178">
    <property type="component" value="Unassembled WGS sequence"/>
</dbReference>
<gene>
    <name evidence="2" type="ORF">OUZ56_032663</name>
</gene>
<feature type="compositionally biased region" description="Low complexity" evidence="1">
    <location>
        <begin position="1"/>
        <end position="15"/>
    </location>
</feature>
<proteinExistence type="predicted"/>
<protein>
    <submittedName>
        <fullName evidence="2">Uncharacterized protein</fullName>
    </submittedName>
</protein>
<feature type="non-terminal residue" evidence="2">
    <location>
        <position position="203"/>
    </location>
</feature>
<evidence type="ECO:0000313" key="3">
    <source>
        <dbReference type="Proteomes" id="UP001234178"/>
    </source>
</evidence>
<organism evidence="2 3">
    <name type="scientific">Daphnia magna</name>
    <dbReference type="NCBI Taxonomy" id="35525"/>
    <lineage>
        <taxon>Eukaryota</taxon>
        <taxon>Metazoa</taxon>
        <taxon>Ecdysozoa</taxon>
        <taxon>Arthropoda</taxon>
        <taxon>Crustacea</taxon>
        <taxon>Branchiopoda</taxon>
        <taxon>Diplostraca</taxon>
        <taxon>Cladocera</taxon>
        <taxon>Anomopoda</taxon>
        <taxon>Daphniidae</taxon>
        <taxon>Daphnia</taxon>
    </lineage>
</organism>
<keyword evidence="3" id="KW-1185">Reference proteome</keyword>
<feature type="region of interest" description="Disordered" evidence="1">
    <location>
        <begin position="1"/>
        <end position="24"/>
    </location>
</feature>
<evidence type="ECO:0000313" key="2">
    <source>
        <dbReference type="EMBL" id="KAK4045254.1"/>
    </source>
</evidence>
<sequence length="203" mass="22187">MARAYSSARARSSPRNRWTTNEFPERRARTRSAVSTVLPASIGGARLARLCGDEFVEACVFPLALAEDAAEALDVLSDRSGAGHDHGDVRIRDVDPLVEDARGHDRAIAPVGEPAQDGDTLRGARPVGDHRREAALGNAISGRIVLGKKEHSIVRMFNEELIDKREFLRRSKRESALGTKRLEGAAALFGTRRFGEEPPPTVR</sequence>
<name>A0ABR0B9I9_9CRUS</name>
<accession>A0ABR0B9I9</accession>
<comment type="caution">
    <text evidence="2">The sequence shown here is derived from an EMBL/GenBank/DDBJ whole genome shotgun (WGS) entry which is preliminary data.</text>
</comment>